<dbReference type="EMBL" id="JACOMF010000100">
    <property type="protein sequence ID" value="MBC4018974.1"/>
    <property type="molecule type" value="Genomic_DNA"/>
</dbReference>
<keyword evidence="2" id="KW-1185">Reference proteome</keyword>
<evidence type="ECO:0000313" key="2">
    <source>
        <dbReference type="Proteomes" id="UP000600101"/>
    </source>
</evidence>
<evidence type="ECO:0000313" key="1">
    <source>
        <dbReference type="EMBL" id="MBC4018974.1"/>
    </source>
</evidence>
<name>A0A9X0R3A5_9PROT</name>
<sequence>MERISAAVLAEALRRTPPTHYVIWTGHRYRSQAGSLRSQALSRITEVGEPVSVQTLMQRAARIDGELGFDPATVRSGLGLHQGARPAVYLLVDRKASGDYAAVRDIPFAGSPSRAIREGDVVLNRNGQLLANCLKAR</sequence>
<protein>
    <submittedName>
        <fullName evidence="1">Uncharacterized protein</fullName>
    </submittedName>
</protein>
<dbReference type="Proteomes" id="UP000600101">
    <property type="component" value="Unassembled WGS sequence"/>
</dbReference>
<dbReference type="RefSeq" id="WP_186773713.1">
    <property type="nucleotide sequence ID" value="NZ_JACOMF010000100.1"/>
</dbReference>
<dbReference type="AlphaFoldDB" id="A0A9X0R3A5"/>
<accession>A0A9X0R3A5</accession>
<proteinExistence type="predicted"/>
<reference evidence="1" key="1">
    <citation type="submission" date="2020-08" db="EMBL/GenBank/DDBJ databases">
        <authorList>
            <person name="Hu Y."/>
            <person name="Nguyen S.V."/>
            <person name="Li F."/>
            <person name="Fanning S."/>
        </authorList>
    </citation>
    <scope>NUCLEOTIDE SEQUENCE</scope>
    <source>
        <strain evidence="1">SYSU D8009</strain>
    </source>
</reference>
<gene>
    <name evidence="1" type="ORF">H7965_27410</name>
</gene>
<organism evidence="1 2">
    <name type="scientific">Siccirubricoccus deserti</name>
    <dbReference type="NCBI Taxonomy" id="2013562"/>
    <lineage>
        <taxon>Bacteria</taxon>
        <taxon>Pseudomonadati</taxon>
        <taxon>Pseudomonadota</taxon>
        <taxon>Alphaproteobacteria</taxon>
        <taxon>Acetobacterales</taxon>
        <taxon>Roseomonadaceae</taxon>
        <taxon>Siccirubricoccus</taxon>
    </lineage>
</organism>
<comment type="caution">
    <text evidence="1">The sequence shown here is derived from an EMBL/GenBank/DDBJ whole genome shotgun (WGS) entry which is preliminary data.</text>
</comment>